<evidence type="ECO:0000313" key="2">
    <source>
        <dbReference type="EMBL" id="HGY55827.1"/>
    </source>
</evidence>
<evidence type="ECO:0008006" key="3">
    <source>
        <dbReference type="Google" id="ProtNLM"/>
    </source>
</evidence>
<dbReference type="Proteomes" id="UP000885779">
    <property type="component" value="Unassembled WGS sequence"/>
</dbReference>
<evidence type="ECO:0000256" key="1">
    <source>
        <dbReference type="SAM" id="Phobius"/>
    </source>
</evidence>
<proteinExistence type="predicted"/>
<name>A0A7V4U206_CALAY</name>
<keyword evidence="1" id="KW-1133">Transmembrane helix</keyword>
<gene>
    <name evidence="2" type="ORF">ENK44_09005</name>
</gene>
<protein>
    <recommendedName>
        <fullName evidence="3">Type 4 fimbrial biogenesis protein PilX N-terminal domain-containing protein</fullName>
    </recommendedName>
</protein>
<keyword evidence="1" id="KW-0812">Transmembrane</keyword>
<reference evidence="2" key="1">
    <citation type="journal article" date="2020" name="mSystems">
        <title>Genome- and Community-Level Interaction Insights into Carbon Utilization and Element Cycling Functions of Hydrothermarchaeota in Hydrothermal Sediment.</title>
        <authorList>
            <person name="Zhou Z."/>
            <person name="Liu Y."/>
            <person name="Xu W."/>
            <person name="Pan J."/>
            <person name="Luo Z.H."/>
            <person name="Li M."/>
        </authorList>
    </citation>
    <scope>NUCLEOTIDE SEQUENCE [LARGE SCALE GENOMIC DNA]</scope>
    <source>
        <strain evidence="2">HyVt-577</strain>
    </source>
</reference>
<keyword evidence="1" id="KW-0472">Membrane</keyword>
<organism evidence="2">
    <name type="scientific">Caldithrix abyssi</name>
    <dbReference type="NCBI Taxonomy" id="187145"/>
    <lineage>
        <taxon>Bacteria</taxon>
        <taxon>Pseudomonadati</taxon>
        <taxon>Calditrichota</taxon>
        <taxon>Calditrichia</taxon>
        <taxon>Calditrichales</taxon>
        <taxon>Calditrichaceae</taxon>
        <taxon>Caldithrix</taxon>
    </lineage>
</organism>
<comment type="caution">
    <text evidence="2">The sequence shown here is derived from an EMBL/GenBank/DDBJ whole genome shotgun (WGS) entry which is preliminary data.</text>
</comment>
<sequence length="315" mass="34780">MYAIDLIHNQKGAAMLATLMFIIFFGLIGITMVTMFVSHRKMQSLDIHQQRAFYAAQSGIEYGLAYLLDYCGGTTNSNVVDLDNITETGIDAGGNTTFDLRINTIGNDSLEIIATGHSGNVVKRVRKALNYIDVSLYAIYTTGTISKVTVNGPVKQNAAYMPKFNLDLMRQTAIASSRYYPGDLNISSVWAFGGEITFAEQNINIGAWNFINYGNFVAGNNITITSSAFPLGAHLGTMVQPVSGTQFKCLSGGVHWIYGGMIINGNVTGKQFGFLWWTYKNLVVSRRRAYMKNLLKYTVNQSPIILYGNTWTIDN</sequence>
<dbReference type="EMBL" id="DRQG01000085">
    <property type="protein sequence ID" value="HGY55827.1"/>
    <property type="molecule type" value="Genomic_DNA"/>
</dbReference>
<dbReference type="AlphaFoldDB" id="A0A7V4U206"/>
<accession>A0A7V4U206</accession>
<feature type="transmembrane region" description="Helical" evidence="1">
    <location>
        <begin position="12"/>
        <end position="37"/>
    </location>
</feature>